<dbReference type="OrthoDB" id="5122730at2"/>
<dbReference type="RefSeq" id="WP_151867112.1">
    <property type="nucleotide sequence ID" value="NZ_WBZB01000058.1"/>
</dbReference>
<evidence type="ECO:0000313" key="2">
    <source>
        <dbReference type="EMBL" id="KAB3525718.1"/>
    </source>
</evidence>
<reference evidence="2 3" key="1">
    <citation type="submission" date="2019-10" db="EMBL/GenBank/DDBJ databases">
        <title>Alkaliphilus serpentinus sp. nov. and Alkaliphilus pronyensis sp. nov., two novel anaerobic alkaliphilic species isolated from the serpentinized-hosted hydrothermal field of the Prony Bay (New Caledonia).</title>
        <authorList>
            <person name="Postec A."/>
        </authorList>
    </citation>
    <scope>NUCLEOTIDE SEQUENCE [LARGE SCALE GENOMIC DNA]</scope>
    <source>
        <strain evidence="2 3">LacT</strain>
    </source>
</reference>
<dbReference type="AlphaFoldDB" id="A0A833HM45"/>
<feature type="transmembrane region" description="Helical" evidence="1">
    <location>
        <begin position="145"/>
        <end position="170"/>
    </location>
</feature>
<feature type="transmembrane region" description="Helical" evidence="1">
    <location>
        <begin position="254"/>
        <end position="273"/>
    </location>
</feature>
<dbReference type="Proteomes" id="UP000465601">
    <property type="component" value="Unassembled WGS sequence"/>
</dbReference>
<protein>
    <submittedName>
        <fullName evidence="2">DUF3307 domain-containing protein</fullName>
    </submittedName>
</protein>
<dbReference type="EMBL" id="WBZB01000058">
    <property type="protein sequence ID" value="KAB3525718.1"/>
    <property type="molecule type" value="Genomic_DNA"/>
</dbReference>
<feature type="transmembrane region" description="Helical" evidence="1">
    <location>
        <begin position="41"/>
        <end position="70"/>
    </location>
</feature>
<gene>
    <name evidence="2" type="ORF">F8153_14710</name>
</gene>
<organism evidence="2 3">
    <name type="scientific">Alkaliphilus serpentinus</name>
    <dbReference type="NCBI Taxonomy" id="1482731"/>
    <lineage>
        <taxon>Bacteria</taxon>
        <taxon>Bacillati</taxon>
        <taxon>Bacillota</taxon>
        <taxon>Clostridia</taxon>
        <taxon>Peptostreptococcales</taxon>
        <taxon>Natronincolaceae</taxon>
        <taxon>Alkaliphilus</taxon>
    </lineage>
</organism>
<accession>A0A833HM45</accession>
<keyword evidence="1" id="KW-0812">Transmembrane</keyword>
<keyword evidence="3" id="KW-1185">Reference proteome</keyword>
<feature type="transmembrane region" description="Helical" evidence="1">
    <location>
        <begin position="293"/>
        <end position="314"/>
    </location>
</feature>
<sequence length="318" mass="37080">MYTSLIIGLLFLSHIIADFYLQTDEMAKEKIFNKKVLLQHAVHHCLTTFILTIIFFSFNFFFFIVILSILHYWIDRLKTHLQKKYNKFSIRFFLFDQLFHITTLFLIIPYNELVKNIDFNEYYLNILEWFIKYVPALGKFNNDKWTIVLLLIAFYLFCINGGTVVTNLFLKKSPTRQELLAEKINQIEKEREEEIYLDARLEQAATITDNSKSNILDMSKLTSVIRETLSSMREGLFNSKTYTGGEMIGIIERLLIFSFIILGTYVSITFVLAAKSIARLKKIEQDSEFSDKFLIGTLSSAMVAIFCGVMFNLIKGLL</sequence>
<proteinExistence type="predicted"/>
<evidence type="ECO:0000256" key="1">
    <source>
        <dbReference type="SAM" id="Phobius"/>
    </source>
</evidence>
<name>A0A833HM45_9FIRM</name>
<feature type="transmembrane region" description="Helical" evidence="1">
    <location>
        <begin position="90"/>
        <end position="110"/>
    </location>
</feature>
<dbReference type="InterPro" id="IPR021737">
    <property type="entry name" value="Phage_phiKZ_Orf197"/>
</dbReference>
<dbReference type="Pfam" id="PF11750">
    <property type="entry name" value="DUF3307"/>
    <property type="match status" value="1"/>
</dbReference>
<keyword evidence="1" id="KW-1133">Transmembrane helix</keyword>
<comment type="caution">
    <text evidence="2">The sequence shown here is derived from an EMBL/GenBank/DDBJ whole genome shotgun (WGS) entry which is preliminary data.</text>
</comment>
<evidence type="ECO:0000313" key="3">
    <source>
        <dbReference type="Proteomes" id="UP000465601"/>
    </source>
</evidence>
<keyword evidence="1" id="KW-0472">Membrane</keyword>